<feature type="transmembrane region" description="Helical" evidence="8">
    <location>
        <begin position="429"/>
        <end position="449"/>
    </location>
</feature>
<comment type="caution">
    <text evidence="10">The sequence shown here is derived from an EMBL/GenBank/DDBJ whole genome shotgun (WGS) entry which is preliminary data.</text>
</comment>
<dbReference type="OrthoDB" id="9781469at2"/>
<feature type="transmembrane region" description="Helical" evidence="8">
    <location>
        <begin position="167"/>
        <end position="189"/>
    </location>
</feature>
<evidence type="ECO:0000256" key="4">
    <source>
        <dbReference type="ARBA" id="ARBA00022692"/>
    </source>
</evidence>
<dbReference type="InterPro" id="IPR011701">
    <property type="entry name" value="MFS"/>
</dbReference>
<evidence type="ECO:0000256" key="2">
    <source>
        <dbReference type="ARBA" id="ARBA00022448"/>
    </source>
</evidence>
<feature type="transmembrane region" description="Helical" evidence="8">
    <location>
        <begin position="109"/>
        <end position="128"/>
    </location>
</feature>
<protein>
    <submittedName>
        <fullName evidence="10">MFS transporter</fullName>
    </submittedName>
</protein>
<feature type="transmembrane region" description="Helical" evidence="8">
    <location>
        <begin position="295"/>
        <end position="317"/>
    </location>
</feature>
<feature type="transmembrane region" description="Helical" evidence="8">
    <location>
        <begin position="500"/>
        <end position="522"/>
    </location>
</feature>
<dbReference type="RefSeq" id="WP_158029536.1">
    <property type="nucleotide sequence ID" value="NZ_BMHG01000001.1"/>
</dbReference>
<dbReference type="Pfam" id="PF07690">
    <property type="entry name" value="MFS_1"/>
    <property type="match status" value="1"/>
</dbReference>
<evidence type="ECO:0000259" key="9">
    <source>
        <dbReference type="PROSITE" id="PS50850"/>
    </source>
</evidence>
<dbReference type="InterPro" id="IPR036259">
    <property type="entry name" value="MFS_trans_sf"/>
</dbReference>
<feature type="transmembrane region" description="Helical" evidence="8">
    <location>
        <begin position="195"/>
        <end position="217"/>
    </location>
</feature>
<feature type="transmembrane region" description="Helical" evidence="8">
    <location>
        <begin position="329"/>
        <end position="350"/>
    </location>
</feature>
<evidence type="ECO:0000256" key="7">
    <source>
        <dbReference type="SAM" id="MobiDB-lite"/>
    </source>
</evidence>
<dbReference type="Gene3D" id="1.20.1250.20">
    <property type="entry name" value="MFS general substrate transporter like domains"/>
    <property type="match status" value="1"/>
</dbReference>
<evidence type="ECO:0000256" key="8">
    <source>
        <dbReference type="SAM" id="Phobius"/>
    </source>
</evidence>
<organism evidence="10 11">
    <name type="scientific">Pseudoclavibacter endophyticus</name>
    <dbReference type="NCBI Taxonomy" id="1778590"/>
    <lineage>
        <taxon>Bacteria</taxon>
        <taxon>Bacillati</taxon>
        <taxon>Actinomycetota</taxon>
        <taxon>Actinomycetes</taxon>
        <taxon>Micrococcales</taxon>
        <taxon>Microbacteriaceae</taxon>
        <taxon>Pseudoclavibacter</taxon>
    </lineage>
</organism>
<reference evidence="10 11" key="1">
    <citation type="submission" date="2019-09" db="EMBL/GenBank/DDBJ databases">
        <title>Phylogeny of genus Pseudoclavibacter and closely related genus.</title>
        <authorList>
            <person name="Li Y."/>
        </authorList>
    </citation>
    <scope>NUCLEOTIDE SEQUENCE [LARGE SCALE GENOMIC DNA]</scope>
    <source>
        <strain evidence="10 11">EGI 60007</strain>
    </source>
</reference>
<comment type="subcellular location">
    <subcellularLocation>
        <location evidence="1">Cell membrane</location>
        <topology evidence="1">Multi-pass membrane protein</topology>
    </subcellularLocation>
</comment>
<keyword evidence="2" id="KW-0813">Transport</keyword>
<evidence type="ECO:0000256" key="5">
    <source>
        <dbReference type="ARBA" id="ARBA00022989"/>
    </source>
</evidence>
<feature type="transmembrane region" description="Helical" evidence="8">
    <location>
        <begin position="254"/>
        <end position="275"/>
    </location>
</feature>
<evidence type="ECO:0000256" key="3">
    <source>
        <dbReference type="ARBA" id="ARBA00022475"/>
    </source>
</evidence>
<feature type="transmembrane region" description="Helical" evidence="8">
    <location>
        <begin position="134"/>
        <end position="155"/>
    </location>
</feature>
<dbReference type="InterPro" id="IPR020846">
    <property type="entry name" value="MFS_dom"/>
</dbReference>
<keyword evidence="4 8" id="KW-0812">Transmembrane</keyword>
<feature type="domain" description="Major facilitator superfamily (MFS) profile" evidence="9">
    <location>
        <begin position="43"/>
        <end position="526"/>
    </location>
</feature>
<evidence type="ECO:0000256" key="1">
    <source>
        <dbReference type="ARBA" id="ARBA00004651"/>
    </source>
</evidence>
<feature type="transmembrane region" description="Helical" evidence="8">
    <location>
        <begin position="41"/>
        <end position="67"/>
    </location>
</feature>
<feature type="transmembrane region" description="Helical" evidence="8">
    <location>
        <begin position="392"/>
        <end position="417"/>
    </location>
</feature>
<dbReference type="PROSITE" id="PS50850">
    <property type="entry name" value="MFS"/>
    <property type="match status" value="1"/>
</dbReference>
<accession>A0A6H9WQI6</accession>
<gene>
    <name evidence="10" type="ORF">F8O04_11625</name>
</gene>
<feature type="transmembrane region" description="Helical" evidence="8">
    <location>
        <begin position="79"/>
        <end position="97"/>
    </location>
</feature>
<dbReference type="PANTHER" id="PTHR42718:SF47">
    <property type="entry name" value="METHYL VIOLOGEN RESISTANCE PROTEIN SMVA"/>
    <property type="match status" value="1"/>
</dbReference>
<keyword evidence="11" id="KW-1185">Reference proteome</keyword>
<keyword evidence="6 8" id="KW-0472">Membrane</keyword>
<evidence type="ECO:0000256" key="6">
    <source>
        <dbReference type="ARBA" id="ARBA00023136"/>
    </source>
</evidence>
<dbReference type="SUPFAM" id="SSF103473">
    <property type="entry name" value="MFS general substrate transporter"/>
    <property type="match status" value="1"/>
</dbReference>
<dbReference type="PANTHER" id="PTHR42718">
    <property type="entry name" value="MAJOR FACILITATOR SUPERFAMILY MULTIDRUG TRANSPORTER MFSC"/>
    <property type="match status" value="1"/>
</dbReference>
<feature type="transmembrane region" description="Helical" evidence="8">
    <location>
        <begin position="362"/>
        <end position="380"/>
    </location>
</feature>
<feature type="transmembrane region" description="Helical" evidence="8">
    <location>
        <begin position="229"/>
        <end position="248"/>
    </location>
</feature>
<feature type="region of interest" description="Disordered" evidence="7">
    <location>
        <begin position="1"/>
        <end position="36"/>
    </location>
</feature>
<keyword evidence="5 8" id="KW-1133">Transmembrane helix</keyword>
<sequence length="530" mass="53771">MALTNPIPLIGASRPDSDLASAPARPAPHDRPGQPASARQWAGLIALALAVFTICTDATVLDLAIPAISEALRPTGTQLLWIIDVYSFIVAGLLLTMGTLGDRIGRRRLLLIGSAGFAVASGIGAFATSAEMLIAARALLGIAGATLMPSTLGLIRTLFDDARQRSFAIGVWAAAAGAGTAVGPLLGGWLLERFWWGSVFIVNIPVMVVLIVAVPLLVHEARDTSPGRFDLVSAIVSIAAVVGVVYAIKEFAAHGFRLDALVAGTAGLALGWWFVRRQRRPDPMLDLSLFAIPRFSAGVASNGLSAFAFAGVLFVGSQYLQTVLGFGPLAAGLMMLPGVGISVLGSLIAAPVADRVGPGRTIAGSLVMSAAGAALLAFCGTDTSPLVFMSGYALLGVGAGVVTALASDLVVGAAPAARASNASSISETGYELGISLGVAVLGSVVLAIYRSGLELDALDPAGARVASDTIGGAMAAAHELGGVEGALIAVSAAEAFVSGMHVAAVATAIVMMVTAAVVLRLLRERPRNTA</sequence>
<dbReference type="EMBL" id="WBJY01000002">
    <property type="protein sequence ID" value="KAB1648341.1"/>
    <property type="molecule type" value="Genomic_DNA"/>
</dbReference>
<evidence type="ECO:0000313" key="11">
    <source>
        <dbReference type="Proteomes" id="UP000431744"/>
    </source>
</evidence>
<dbReference type="Gene3D" id="1.20.1720.10">
    <property type="entry name" value="Multidrug resistance protein D"/>
    <property type="match status" value="1"/>
</dbReference>
<dbReference type="Proteomes" id="UP000431744">
    <property type="component" value="Unassembled WGS sequence"/>
</dbReference>
<name>A0A6H9WQI6_9MICO</name>
<keyword evidence="3" id="KW-1003">Cell membrane</keyword>
<dbReference type="GO" id="GO:0022857">
    <property type="term" value="F:transmembrane transporter activity"/>
    <property type="evidence" value="ECO:0007669"/>
    <property type="project" value="InterPro"/>
</dbReference>
<dbReference type="CDD" id="cd17321">
    <property type="entry name" value="MFS_MMR_MDR_like"/>
    <property type="match status" value="1"/>
</dbReference>
<evidence type="ECO:0000313" key="10">
    <source>
        <dbReference type="EMBL" id="KAB1648341.1"/>
    </source>
</evidence>
<dbReference type="AlphaFoldDB" id="A0A6H9WQI6"/>
<dbReference type="GO" id="GO:0005886">
    <property type="term" value="C:plasma membrane"/>
    <property type="evidence" value="ECO:0007669"/>
    <property type="project" value="UniProtKB-SubCell"/>
</dbReference>
<proteinExistence type="predicted"/>